<dbReference type="Proteomes" id="UP000559027">
    <property type="component" value="Unassembled WGS sequence"/>
</dbReference>
<keyword evidence="4" id="KW-1185">Reference proteome</keyword>
<evidence type="ECO:0000256" key="1">
    <source>
        <dbReference type="ARBA" id="ARBA00022737"/>
    </source>
</evidence>
<keyword evidence="1" id="KW-0677">Repeat</keyword>
<proteinExistence type="predicted"/>
<evidence type="ECO:0000313" key="4">
    <source>
        <dbReference type="Proteomes" id="UP000559027"/>
    </source>
</evidence>
<protein>
    <recommendedName>
        <fullName evidence="2">Nephrocystin 3-like N-terminal domain-containing protein</fullName>
    </recommendedName>
</protein>
<organism evidence="3 4">
    <name type="scientific">Leucocoprinus leucothites</name>
    <dbReference type="NCBI Taxonomy" id="201217"/>
    <lineage>
        <taxon>Eukaryota</taxon>
        <taxon>Fungi</taxon>
        <taxon>Dikarya</taxon>
        <taxon>Basidiomycota</taxon>
        <taxon>Agaricomycotina</taxon>
        <taxon>Agaricomycetes</taxon>
        <taxon>Agaricomycetidae</taxon>
        <taxon>Agaricales</taxon>
        <taxon>Agaricineae</taxon>
        <taxon>Agaricaceae</taxon>
        <taxon>Leucocoprinus</taxon>
    </lineage>
</organism>
<reference evidence="3 4" key="1">
    <citation type="journal article" date="2020" name="ISME J.">
        <title>Uncovering the hidden diversity of litter-decomposition mechanisms in mushroom-forming fungi.</title>
        <authorList>
            <person name="Floudas D."/>
            <person name="Bentzer J."/>
            <person name="Ahren D."/>
            <person name="Johansson T."/>
            <person name="Persson P."/>
            <person name="Tunlid A."/>
        </authorList>
    </citation>
    <scope>NUCLEOTIDE SEQUENCE [LARGE SCALE GENOMIC DNA]</scope>
    <source>
        <strain evidence="3 4">CBS 146.42</strain>
    </source>
</reference>
<evidence type="ECO:0000259" key="2">
    <source>
        <dbReference type="Pfam" id="PF24883"/>
    </source>
</evidence>
<sequence>MQAFSAASNCVVRDSTFVEVNYSGDNSTALRILFDASIPDAVHDSRAQEVATKYLPKVPCEGIVDQITTCIHQSSAPFSLVWHSGPKSNLTHLCAERLSNQLAATFFFSRKCHLEDPRQFFTTIACQLAILIPAYEALLEARLRRNPSLVSKRLEVQFRELIEVPFRQLERAHEIGTQNLILVDGLDECDDLHDRYEILRIINGSKGKLPFRWLIFCRSDVGMRRRLAGLNSVSANSWELISANCYYERGRALALKAPGIWLSRGRGRMKREYCYVLFIGLVSLFD</sequence>
<dbReference type="OrthoDB" id="5967843at2759"/>
<feature type="domain" description="Nephrocystin 3-like N-terminal" evidence="2">
    <location>
        <begin position="79"/>
        <end position="218"/>
    </location>
</feature>
<accession>A0A8H5CWC1</accession>
<dbReference type="AlphaFoldDB" id="A0A8H5CWC1"/>
<dbReference type="EMBL" id="JAACJO010000017">
    <property type="protein sequence ID" value="KAF5349095.1"/>
    <property type="molecule type" value="Genomic_DNA"/>
</dbReference>
<comment type="caution">
    <text evidence="3">The sequence shown here is derived from an EMBL/GenBank/DDBJ whole genome shotgun (WGS) entry which is preliminary data.</text>
</comment>
<dbReference type="InterPro" id="IPR056884">
    <property type="entry name" value="NPHP3-like_N"/>
</dbReference>
<dbReference type="Pfam" id="PF24883">
    <property type="entry name" value="NPHP3_N"/>
    <property type="match status" value="1"/>
</dbReference>
<gene>
    <name evidence="3" type="ORF">D9756_009322</name>
</gene>
<evidence type="ECO:0000313" key="3">
    <source>
        <dbReference type="EMBL" id="KAF5349095.1"/>
    </source>
</evidence>
<name>A0A8H5CWC1_9AGAR</name>